<proteinExistence type="predicted"/>
<protein>
    <submittedName>
        <fullName evidence="1">Uncharacterized protein</fullName>
    </submittedName>
</protein>
<dbReference type="AlphaFoldDB" id="A0A1H8YP68"/>
<dbReference type="Proteomes" id="UP000198582">
    <property type="component" value="Unassembled WGS sequence"/>
</dbReference>
<evidence type="ECO:0000313" key="1">
    <source>
        <dbReference type="EMBL" id="SEP53883.1"/>
    </source>
</evidence>
<name>A0A1H8YP68_9PSEU</name>
<accession>A0A1H8YP68</accession>
<organism evidence="1 2">
    <name type="scientific">Amycolatopsis saalfeldensis</name>
    <dbReference type="NCBI Taxonomy" id="394193"/>
    <lineage>
        <taxon>Bacteria</taxon>
        <taxon>Bacillati</taxon>
        <taxon>Actinomycetota</taxon>
        <taxon>Actinomycetes</taxon>
        <taxon>Pseudonocardiales</taxon>
        <taxon>Pseudonocardiaceae</taxon>
        <taxon>Amycolatopsis</taxon>
    </lineage>
</organism>
<dbReference type="RefSeq" id="WP_091628811.1">
    <property type="nucleotide sequence ID" value="NZ_FOEF01000032.1"/>
</dbReference>
<dbReference type="STRING" id="394193.SAMN04489732_13264"/>
<dbReference type="OrthoDB" id="4555377at2"/>
<reference evidence="1 2" key="1">
    <citation type="submission" date="2016-10" db="EMBL/GenBank/DDBJ databases">
        <authorList>
            <person name="de Groot N.N."/>
        </authorList>
    </citation>
    <scope>NUCLEOTIDE SEQUENCE [LARGE SCALE GENOMIC DNA]</scope>
    <source>
        <strain evidence="1 2">DSM 44993</strain>
    </source>
</reference>
<gene>
    <name evidence="1" type="ORF">SAMN04489732_13264</name>
</gene>
<keyword evidence="2" id="KW-1185">Reference proteome</keyword>
<sequence length="111" mass="11641">MPEPILTAIATTLATKAATGLYELVKRKFSGDRKAAAALEAAKPEDPATITALAERLDEQSQADPAFKAALHAEFEVHQDARGGGVNNHVGTVAEGAKVVQLRDVHGNISL</sequence>
<evidence type="ECO:0000313" key="2">
    <source>
        <dbReference type="Proteomes" id="UP000198582"/>
    </source>
</evidence>
<dbReference type="EMBL" id="FOEF01000032">
    <property type="protein sequence ID" value="SEP53883.1"/>
    <property type="molecule type" value="Genomic_DNA"/>
</dbReference>